<geneLocation type="plasmid" evidence="3">
    <name>pA681-IMP</name>
</geneLocation>
<evidence type="ECO:0000313" key="1">
    <source>
        <dbReference type="EMBL" id="AVE20329.1"/>
    </source>
</evidence>
<reference evidence="4" key="4">
    <citation type="submission" date="2017-06" db="EMBL/GenBank/DDBJ databases">
        <title>Complete sequence of pR31014-IMP from clinical Pseudomonas aeruginosa.</title>
        <authorList>
            <person name="Yuan M."/>
            <person name="Feng J.2nd."/>
            <person name="Zhan Z.3rd."/>
            <person name="Jiang X.4th."/>
            <person name="Zhang D.5th."/>
            <person name="Chen X.6th."/>
            <person name="Zhao X."/>
            <person name="Che J."/>
            <person name="Lu J."/>
            <person name="Xu J."/>
            <person name="Li J."/>
            <person name="Zhou D."/>
        </authorList>
    </citation>
    <scope>NUCLEOTIDE SEQUENCE</scope>
    <source>
        <plasmid evidence="4">pR31014-IMP</plasmid>
    </source>
</reference>
<organism evidence="2">
    <name type="scientific">Pseudomonas aeruginosa</name>
    <dbReference type="NCBI Taxonomy" id="287"/>
    <lineage>
        <taxon>Bacteria</taxon>
        <taxon>Pseudomonadati</taxon>
        <taxon>Pseudomonadota</taxon>
        <taxon>Gammaproteobacteria</taxon>
        <taxon>Pseudomonadales</taxon>
        <taxon>Pseudomonadaceae</taxon>
        <taxon>Pseudomonas</taxon>
    </lineage>
</organism>
<protein>
    <submittedName>
        <fullName evidence="2">Uncharacterized protein</fullName>
    </submittedName>
</protein>
<accession>A0A2L1KEU6</accession>
<dbReference type="EMBL" id="MF344571">
    <property type="protein sequence ID" value="AVE21943.1"/>
    <property type="molecule type" value="Genomic_DNA"/>
</dbReference>
<reference evidence="3" key="3">
    <citation type="submission" date="2017-06" db="EMBL/GenBank/DDBJ databases">
        <title>Complete sequence of pA681-IMP from clinical Pseudomonas aeruginosa.</title>
        <authorList>
            <person name="Yuan M."/>
            <person name="Feng J.2nd."/>
            <person name="Zhan Z.3rd."/>
            <person name="Jiang X.4th."/>
            <person name="Zhang D.5th."/>
            <person name="Chen X.6th."/>
            <person name="Zhao X."/>
            <person name="Che J."/>
            <person name="Lu J."/>
            <person name="Xu J."/>
            <person name="Li J."/>
            <person name="Zhou D."/>
        </authorList>
    </citation>
    <scope>NUCLEOTIDE SEQUENCE</scope>
    <source>
        <plasmid evidence="3">pA681-IMP</plasmid>
    </source>
</reference>
<evidence type="ECO:0000313" key="4">
    <source>
        <dbReference type="EMBL" id="AVE21943.1"/>
    </source>
</evidence>
<name>A0A2L1KEU6_PSEAI</name>
<reference evidence="1" key="2">
    <citation type="submission" date="2017-06" db="EMBL/GenBank/DDBJ databases">
        <title>Complete sequence of p727-IMP from clinical Pseudomonas aeruginosa.</title>
        <authorList>
            <person name="Yuan M."/>
            <person name="Feng J.2nd."/>
            <person name="Zhan Z.3rd."/>
            <person name="Jiang X.4th."/>
            <person name="Zhang D.5th."/>
            <person name="Chen X.6th."/>
            <person name="Zhao X."/>
            <person name="Che J."/>
            <person name="Lu J."/>
            <person name="Xu J."/>
            <person name="Li J."/>
            <person name="Zhou D."/>
        </authorList>
    </citation>
    <scope>NUCLEOTIDE SEQUENCE</scope>
    <source>
        <plasmid evidence="1">p727-IMP</plasmid>
    </source>
</reference>
<geneLocation type="plasmid" evidence="1">
    <name>p727-IMP</name>
</geneLocation>
<evidence type="ECO:0000313" key="2">
    <source>
        <dbReference type="EMBL" id="AVE20860.1"/>
    </source>
</evidence>
<geneLocation type="plasmid" evidence="4">
    <name>pR31014-IMP</name>
</geneLocation>
<sequence>MIELNRGQTSGDDLPERVKAGLLPDLGSQREKQMLAWGAAAKSTVTLQRRVLDD</sequence>
<proteinExistence type="predicted"/>
<evidence type="ECO:0000313" key="3">
    <source>
        <dbReference type="EMBL" id="AVE21452.1"/>
    </source>
</evidence>
<keyword evidence="2" id="KW-0614">Plasmid</keyword>
<reference evidence="2" key="1">
    <citation type="submission" date="2017-06" db="EMBL/GenBank/DDBJ databases">
        <title>Complete sequence of p12939-PER from clinical Pseudomonas aeruginosa.</title>
        <authorList>
            <person name="Yuan M."/>
            <person name="Feng J."/>
            <person name="Zhan Z."/>
            <person name="Jiang X."/>
            <person name="Zhang D."/>
            <person name="Chen X."/>
            <person name="Zhao X."/>
            <person name="Che J."/>
            <person name="Lu J."/>
            <person name="Xu J."/>
            <person name="Li J."/>
            <person name="Zhou D."/>
        </authorList>
    </citation>
    <scope>NUCLEOTIDE SEQUENCE</scope>
    <source>
        <plasmid evidence="2">p12939-PER</plasmid>
    </source>
</reference>
<dbReference type="EMBL" id="MF344569">
    <property type="protein sequence ID" value="AVE20860.1"/>
    <property type="molecule type" value="Genomic_DNA"/>
</dbReference>
<geneLocation type="plasmid" evidence="2">
    <name>p12939-PER</name>
</geneLocation>
<dbReference type="AlphaFoldDB" id="A0A2L1KEU6"/>
<dbReference type="RefSeq" id="WP_171903537.1">
    <property type="nucleotide sequence ID" value="NZ_JABDUH010000083.1"/>
</dbReference>
<dbReference type="EMBL" id="MF344570">
    <property type="protein sequence ID" value="AVE21452.1"/>
    <property type="molecule type" value="Genomic_DNA"/>
</dbReference>
<dbReference type="EMBL" id="MF344568">
    <property type="protein sequence ID" value="AVE20329.1"/>
    <property type="molecule type" value="Genomic_DNA"/>
</dbReference>